<comment type="similarity">
    <text evidence="1 2">Belongs to the small heat shock protein (HSP20) family.</text>
</comment>
<dbReference type="PROSITE" id="PS01031">
    <property type="entry name" value="SHSP"/>
    <property type="match status" value="1"/>
</dbReference>
<dbReference type="InterPro" id="IPR008978">
    <property type="entry name" value="HSP20-like_chaperone"/>
</dbReference>
<name>A0A1U7M145_9FIRM</name>
<comment type="caution">
    <text evidence="5">The sequence shown here is derived from an EMBL/GenBank/DDBJ whole genome shotgun (WGS) entry which is preliminary data.</text>
</comment>
<dbReference type="Proteomes" id="UP000187166">
    <property type="component" value="Unassembled WGS sequence"/>
</dbReference>
<evidence type="ECO:0000259" key="3">
    <source>
        <dbReference type="PROSITE" id="PS01031"/>
    </source>
</evidence>
<feature type="domain" description="SHSP" evidence="3">
    <location>
        <begin position="35"/>
        <end position="147"/>
    </location>
</feature>
<evidence type="ECO:0000256" key="2">
    <source>
        <dbReference type="RuleBase" id="RU003616"/>
    </source>
</evidence>
<dbReference type="Pfam" id="PF00011">
    <property type="entry name" value="HSP20"/>
    <property type="match status" value="1"/>
</dbReference>
<dbReference type="SUPFAM" id="SSF49764">
    <property type="entry name" value="HSP20-like chaperones"/>
    <property type="match status" value="1"/>
</dbReference>
<evidence type="ECO:0000259" key="4">
    <source>
        <dbReference type="PROSITE" id="PS51203"/>
    </source>
</evidence>
<dbReference type="InterPro" id="IPR007052">
    <property type="entry name" value="CS_dom"/>
</dbReference>
<sequence length="147" mass="17540">MSIRPYEKNYLRDTRFDDFYDMIDSFFNDDFTPQRAMKSATFKVDVIDEENDYKVEAELPGFNKDEIDVDFEEGNLTISAEKNEEVNEENKERNYIHKERKSSKMVRRMFFKDVDEENMSAKLEGGILEIIIPKKAEEKKNKKIEIQ</sequence>
<evidence type="ECO:0000256" key="1">
    <source>
        <dbReference type="PROSITE-ProRule" id="PRU00285"/>
    </source>
</evidence>
<keyword evidence="6" id="KW-1185">Reference proteome</keyword>
<dbReference type="STRING" id="1465756.BIV18_07000"/>
<dbReference type="Gene3D" id="2.60.40.790">
    <property type="match status" value="1"/>
</dbReference>
<dbReference type="InterPro" id="IPR002068">
    <property type="entry name" value="A-crystallin/Hsp20_dom"/>
</dbReference>
<accession>A0A1U7M145</accession>
<evidence type="ECO:0000313" key="6">
    <source>
        <dbReference type="Proteomes" id="UP000187166"/>
    </source>
</evidence>
<evidence type="ECO:0000313" key="5">
    <source>
        <dbReference type="EMBL" id="OLR65276.1"/>
    </source>
</evidence>
<dbReference type="EMBL" id="MJIH01000001">
    <property type="protein sequence ID" value="OLR65276.1"/>
    <property type="molecule type" value="Genomic_DNA"/>
</dbReference>
<reference evidence="5 6" key="1">
    <citation type="journal article" date="2016" name="Appl. Environ. Microbiol.">
        <title>Function and Phylogeny of Bacterial Butyryl Coenzyme A:Acetate Transferases and Their Diversity in the Proximal Colon of Swine.</title>
        <authorList>
            <person name="Trachsel J."/>
            <person name="Bayles D.O."/>
            <person name="Looft T."/>
            <person name="Levine U.Y."/>
            <person name="Allen H.K."/>
        </authorList>
    </citation>
    <scope>NUCLEOTIDE SEQUENCE [LARGE SCALE GENOMIC DNA]</scope>
    <source>
        <strain evidence="5 6">35-6-1</strain>
    </source>
</reference>
<dbReference type="InterPro" id="IPR031107">
    <property type="entry name" value="Small_HSP"/>
</dbReference>
<protein>
    <submittedName>
        <fullName evidence="5">Heat-shock protein Hsp20</fullName>
    </submittedName>
</protein>
<feature type="domain" description="CS" evidence="4">
    <location>
        <begin position="39"/>
        <end position="145"/>
    </location>
</feature>
<proteinExistence type="inferred from homology"/>
<gene>
    <name evidence="5" type="ORF">BIV18_07000</name>
</gene>
<organism evidence="5 6">
    <name type="scientific">Peptoniphilus porci</name>
    <dbReference type="NCBI Taxonomy" id="2652280"/>
    <lineage>
        <taxon>Bacteria</taxon>
        <taxon>Bacillati</taxon>
        <taxon>Bacillota</taxon>
        <taxon>Tissierellia</taxon>
        <taxon>Tissierellales</taxon>
        <taxon>Peptoniphilaceae</taxon>
        <taxon>Peptoniphilus</taxon>
    </lineage>
</organism>
<dbReference type="PANTHER" id="PTHR11527">
    <property type="entry name" value="HEAT-SHOCK PROTEIN 20 FAMILY MEMBER"/>
    <property type="match status" value="1"/>
</dbReference>
<dbReference type="PROSITE" id="PS51203">
    <property type="entry name" value="CS"/>
    <property type="match status" value="1"/>
</dbReference>
<dbReference type="AlphaFoldDB" id="A0A1U7M145"/>